<proteinExistence type="predicted"/>
<evidence type="ECO:0000313" key="4">
    <source>
        <dbReference type="Proteomes" id="UP000269721"/>
    </source>
</evidence>
<evidence type="ECO:0000256" key="2">
    <source>
        <dbReference type="SAM" id="Phobius"/>
    </source>
</evidence>
<evidence type="ECO:0000313" key="3">
    <source>
        <dbReference type="EMBL" id="RKO94591.1"/>
    </source>
</evidence>
<accession>A0A4P9WN97</accession>
<organism evidence="3 4">
    <name type="scientific">Blyttiomyces helicus</name>
    <dbReference type="NCBI Taxonomy" id="388810"/>
    <lineage>
        <taxon>Eukaryota</taxon>
        <taxon>Fungi</taxon>
        <taxon>Fungi incertae sedis</taxon>
        <taxon>Chytridiomycota</taxon>
        <taxon>Chytridiomycota incertae sedis</taxon>
        <taxon>Chytridiomycetes</taxon>
        <taxon>Chytridiomycetes incertae sedis</taxon>
        <taxon>Blyttiomyces</taxon>
    </lineage>
</organism>
<dbReference type="EMBL" id="KZ993857">
    <property type="protein sequence ID" value="RKO94591.1"/>
    <property type="molecule type" value="Genomic_DNA"/>
</dbReference>
<keyword evidence="2" id="KW-0472">Membrane</keyword>
<dbReference type="Proteomes" id="UP000269721">
    <property type="component" value="Unassembled WGS sequence"/>
</dbReference>
<feature type="transmembrane region" description="Helical" evidence="2">
    <location>
        <begin position="30"/>
        <end position="50"/>
    </location>
</feature>
<feature type="compositionally biased region" description="Basic and acidic residues" evidence="1">
    <location>
        <begin position="137"/>
        <end position="167"/>
    </location>
</feature>
<protein>
    <submittedName>
        <fullName evidence="3">Uncharacterized protein</fullName>
    </submittedName>
</protein>
<reference evidence="4" key="1">
    <citation type="journal article" date="2018" name="Nat. Microbiol.">
        <title>Leveraging single-cell genomics to expand the fungal tree of life.</title>
        <authorList>
            <person name="Ahrendt S.R."/>
            <person name="Quandt C.A."/>
            <person name="Ciobanu D."/>
            <person name="Clum A."/>
            <person name="Salamov A."/>
            <person name="Andreopoulos B."/>
            <person name="Cheng J.F."/>
            <person name="Woyke T."/>
            <person name="Pelin A."/>
            <person name="Henrissat B."/>
            <person name="Reynolds N.K."/>
            <person name="Benny G.L."/>
            <person name="Smith M.E."/>
            <person name="James T.Y."/>
            <person name="Grigoriev I.V."/>
        </authorList>
    </citation>
    <scope>NUCLEOTIDE SEQUENCE [LARGE SCALE GENOMIC DNA]</scope>
</reference>
<evidence type="ECO:0000256" key="1">
    <source>
        <dbReference type="SAM" id="MobiDB-lite"/>
    </source>
</evidence>
<gene>
    <name evidence="3" type="ORF">BDK51DRAFT_32083</name>
</gene>
<name>A0A4P9WN97_9FUNG</name>
<keyword evidence="4" id="KW-1185">Reference proteome</keyword>
<sequence>MISGLVATPATAPLASTAFATLSGLSPLVFPVVAALAATGVMLFAVNGLGGKYIASLPDSSGDQRMSILIVNERTQEVSATPIPQELIPEVTECVGYLRDENFTAENKKIIDVLAKIPALTSANDQLENSRSEELINAMPEHESNKKEKHDKDESRKDERHEKDGIGLRDAANSSQGDKDVPSLKVEKVVIKKLDEDFVREPVAFISIQRSKSEINDLKISNISALPNGYPGDSSIDSRMDQDKNNIGKLDGVFNSDHVAINAFSEKSHQIEKPSNFLIGMVFRNRNRRWTFEVKNPSIYDLKNLHYYTVTADAILGDNKKMQKFSDKPYSFQIDTDSALFNQAITWNKKDPQKISPFSQSRGFYDRDVYEAPLSIKMEHENLNEERRKVLTHILSGEHVLITG</sequence>
<dbReference type="AlphaFoldDB" id="A0A4P9WN97"/>
<keyword evidence="2" id="KW-0812">Transmembrane</keyword>
<feature type="region of interest" description="Disordered" evidence="1">
    <location>
        <begin position="137"/>
        <end position="180"/>
    </location>
</feature>
<keyword evidence="2" id="KW-1133">Transmembrane helix</keyword>